<dbReference type="Gene3D" id="1.20.1600.10">
    <property type="entry name" value="Outer membrane efflux proteins (OEP)"/>
    <property type="match status" value="1"/>
</dbReference>
<evidence type="ECO:0000313" key="13">
    <source>
        <dbReference type="Proteomes" id="UP000295341"/>
    </source>
</evidence>
<evidence type="ECO:0000256" key="10">
    <source>
        <dbReference type="RuleBase" id="RU362097"/>
    </source>
</evidence>
<dbReference type="GO" id="GO:0009279">
    <property type="term" value="C:cell outer membrane"/>
    <property type="evidence" value="ECO:0007669"/>
    <property type="project" value="UniProtKB-SubCell"/>
</dbReference>
<keyword evidence="7 10" id="KW-0564">Palmitate</keyword>
<dbReference type="GO" id="GO:0015562">
    <property type="term" value="F:efflux transmembrane transporter activity"/>
    <property type="evidence" value="ECO:0007669"/>
    <property type="project" value="InterPro"/>
</dbReference>
<dbReference type="EMBL" id="SOBT01000010">
    <property type="protein sequence ID" value="TDU26905.1"/>
    <property type="molecule type" value="Genomic_DNA"/>
</dbReference>
<keyword evidence="4 10" id="KW-0812">Transmembrane</keyword>
<keyword evidence="11" id="KW-0175">Coiled coil</keyword>
<dbReference type="InterPro" id="IPR003423">
    <property type="entry name" value="OMP_efflux"/>
</dbReference>
<evidence type="ECO:0000256" key="5">
    <source>
        <dbReference type="ARBA" id="ARBA00022729"/>
    </source>
</evidence>
<comment type="function">
    <text evidence="9">Could be involved in resistance to puromycin, acriflavine and tetraphenylarsonium chloride.</text>
</comment>
<keyword evidence="5" id="KW-0732">Signal</keyword>
<dbReference type="Gene3D" id="2.20.200.10">
    <property type="entry name" value="Outer membrane efflux proteins (OEP)"/>
    <property type="match status" value="1"/>
</dbReference>
<dbReference type="SUPFAM" id="SSF56954">
    <property type="entry name" value="Outer membrane efflux proteins (OEP)"/>
    <property type="match status" value="1"/>
</dbReference>
<dbReference type="RefSeq" id="WP_133883061.1">
    <property type="nucleotide sequence ID" value="NZ_MWIN01000009.1"/>
</dbReference>
<organism evidence="12 13">
    <name type="scientific">Panacagrimonas perspica</name>
    <dbReference type="NCBI Taxonomy" id="381431"/>
    <lineage>
        <taxon>Bacteria</taxon>
        <taxon>Pseudomonadati</taxon>
        <taxon>Pseudomonadota</taxon>
        <taxon>Gammaproteobacteria</taxon>
        <taxon>Nevskiales</taxon>
        <taxon>Nevskiaceae</taxon>
        <taxon>Panacagrimonas</taxon>
    </lineage>
</organism>
<accession>A0A4S3K686</accession>
<evidence type="ECO:0000256" key="4">
    <source>
        <dbReference type="ARBA" id="ARBA00022692"/>
    </source>
</evidence>
<dbReference type="PROSITE" id="PS51257">
    <property type="entry name" value="PROKAR_LIPOPROTEIN"/>
    <property type="match status" value="1"/>
</dbReference>
<proteinExistence type="inferred from homology"/>
<keyword evidence="13" id="KW-1185">Reference proteome</keyword>
<dbReference type="Pfam" id="PF02321">
    <property type="entry name" value="OEP"/>
    <property type="match status" value="2"/>
</dbReference>
<name>A0A4S3K686_9GAMM</name>
<evidence type="ECO:0000256" key="6">
    <source>
        <dbReference type="ARBA" id="ARBA00023136"/>
    </source>
</evidence>
<evidence type="ECO:0000256" key="9">
    <source>
        <dbReference type="ARBA" id="ARBA00037313"/>
    </source>
</evidence>
<evidence type="ECO:0000256" key="1">
    <source>
        <dbReference type="ARBA" id="ARBA00004370"/>
    </source>
</evidence>
<sequence>MNFRLGALLIATTLSACVTPPSDLPKGTPLEAGTLGLGGAPVHPVPDQWWKAYGDPQLDRLVERALDRNPGLAQAMSRLDDANARLGVARAPRLPKVTLDGTELREQLSERDIIPPPYGGQWIWRGEVGLNLSWDLDFWGRQTALIDSADLRSQASRLDIETARLVLAGSLARSYLQLDHAYRLADLAQQAELQRTQLEKLTRRRVEAGLDTQVDLRDAQAAVPLSRIDASDAQASVERAVHALAALTSDGADAYAGISRPQVALQTQVALPTELPANLLARRPDVIAARLRVEAADAQRLAAKAAFYPDVDLTAFAGFGAIGLDNLLVGDAAQMGFGPRFHLPVFDAKRLKAEYHEANADIDAAIAIYNATVLQAVQQVADRLTDIRAATRELAEQQTSLEHAEAGYGLAEKRYRAGLANRLVVLNAETRVLDARRHRIDLIDAMAQSRVALLLALGGSFDPAATASSSSFVPIAAATTAQVTP</sequence>
<evidence type="ECO:0000256" key="8">
    <source>
        <dbReference type="ARBA" id="ARBA00023288"/>
    </source>
</evidence>
<evidence type="ECO:0000313" key="12">
    <source>
        <dbReference type="EMBL" id="TDU26905.1"/>
    </source>
</evidence>
<dbReference type="PANTHER" id="PTHR30203">
    <property type="entry name" value="OUTER MEMBRANE CATION EFFLUX PROTEIN"/>
    <property type="match status" value="1"/>
</dbReference>
<keyword evidence="3 10" id="KW-1134">Transmembrane beta strand</keyword>
<reference evidence="12 13" key="1">
    <citation type="submission" date="2019-03" db="EMBL/GenBank/DDBJ databases">
        <title>Genomic Encyclopedia of Type Strains, Phase IV (KMG-IV): sequencing the most valuable type-strain genomes for metagenomic binning, comparative biology and taxonomic classification.</title>
        <authorList>
            <person name="Goeker M."/>
        </authorList>
    </citation>
    <scope>NUCLEOTIDE SEQUENCE [LARGE SCALE GENOMIC DNA]</scope>
    <source>
        <strain evidence="12 13">DSM 26377</strain>
    </source>
</reference>
<keyword evidence="8 10" id="KW-0449">Lipoprotein</keyword>
<evidence type="ECO:0000256" key="3">
    <source>
        <dbReference type="ARBA" id="ARBA00022452"/>
    </source>
</evidence>
<dbReference type="AlphaFoldDB" id="A0A4S3K686"/>
<evidence type="ECO:0000256" key="11">
    <source>
        <dbReference type="SAM" id="Coils"/>
    </source>
</evidence>
<dbReference type="OrthoDB" id="9770517at2"/>
<evidence type="ECO:0000256" key="7">
    <source>
        <dbReference type="ARBA" id="ARBA00023139"/>
    </source>
</evidence>
<dbReference type="NCBIfam" id="TIGR01845">
    <property type="entry name" value="outer_NodT"/>
    <property type="match status" value="1"/>
</dbReference>
<gene>
    <name evidence="12" type="ORF">DFR24_3937</name>
</gene>
<dbReference type="InterPro" id="IPR010131">
    <property type="entry name" value="MdtP/NodT-like"/>
</dbReference>
<comment type="similarity">
    <text evidence="2 10">Belongs to the outer membrane factor (OMF) (TC 1.B.17) family.</text>
</comment>
<keyword evidence="6 10" id="KW-0472">Membrane</keyword>
<evidence type="ECO:0000256" key="2">
    <source>
        <dbReference type="ARBA" id="ARBA00007613"/>
    </source>
</evidence>
<comment type="subcellular location">
    <subcellularLocation>
        <location evidence="10">Cell outer membrane</location>
        <topology evidence="10">Lipid-anchor</topology>
    </subcellularLocation>
    <subcellularLocation>
        <location evidence="1">Membrane</location>
    </subcellularLocation>
</comment>
<dbReference type="Proteomes" id="UP000295341">
    <property type="component" value="Unassembled WGS sequence"/>
</dbReference>
<feature type="coiled-coil region" evidence="11">
    <location>
        <begin position="348"/>
        <end position="407"/>
    </location>
</feature>
<dbReference type="PANTHER" id="PTHR30203:SF20">
    <property type="entry name" value="MULTIDRUG RESISTANCE OUTER MEMBRANE PROTEIN MDTP-RELATED"/>
    <property type="match status" value="1"/>
</dbReference>
<comment type="caution">
    <text evidence="12">The sequence shown here is derived from an EMBL/GenBank/DDBJ whole genome shotgun (WGS) entry which is preliminary data.</text>
</comment>
<protein>
    <submittedName>
        <fullName evidence="12">NodT family efflux transporter outer membrane factor (OMF) lipoprotein</fullName>
    </submittedName>
</protein>